<evidence type="ECO:0000313" key="3">
    <source>
        <dbReference type="Proteomes" id="UP000681967"/>
    </source>
</evidence>
<comment type="caution">
    <text evidence="2">The sequence shown here is derived from an EMBL/GenBank/DDBJ whole genome shotgun (WGS) entry which is preliminary data.</text>
</comment>
<evidence type="ECO:0000256" key="1">
    <source>
        <dbReference type="SAM" id="MobiDB-lite"/>
    </source>
</evidence>
<dbReference type="AlphaFoldDB" id="A0A8S3FF76"/>
<name>A0A8S3FF76_9BILA</name>
<accession>A0A8S3FF76</accession>
<reference evidence="2" key="1">
    <citation type="submission" date="2021-02" db="EMBL/GenBank/DDBJ databases">
        <authorList>
            <person name="Nowell W R."/>
        </authorList>
    </citation>
    <scope>NUCLEOTIDE SEQUENCE</scope>
</reference>
<proteinExistence type="predicted"/>
<dbReference type="EMBL" id="CAJOBH010244279">
    <property type="protein sequence ID" value="CAF5119714.1"/>
    <property type="molecule type" value="Genomic_DNA"/>
</dbReference>
<feature type="compositionally biased region" description="Acidic residues" evidence="1">
    <location>
        <begin position="52"/>
        <end position="72"/>
    </location>
</feature>
<organism evidence="2 3">
    <name type="scientific">Rotaria magnacalcarata</name>
    <dbReference type="NCBI Taxonomy" id="392030"/>
    <lineage>
        <taxon>Eukaryota</taxon>
        <taxon>Metazoa</taxon>
        <taxon>Spiralia</taxon>
        <taxon>Gnathifera</taxon>
        <taxon>Rotifera</taxon>
        <taxon>Eurotatoria</taxon>
        <taxon>Bdelloidea</taxon>
        <taxon>Philodinida</taxon>
        <taxon>Philodinidae</taxon>
        <taxon>Rotaria</taxon>
    </lineage>
</organism>
<sequence>MEYLIFGFGGLRFSDQERILPRTWDGSVRFMPRLKLCLIKQNNSTSNKNYADDDDQIVSIDNENESMESDVE</sequence>
<evidence type="ECO:0000313" key="2">
    <source>
        <dbReference type="EMBL" id="CAF5119714.1"/>
    </source>
</evidence>
<dbReference type="Proteomes" id="UP000681967">
    <property type="component" value="Unassembled WGS sequence"/>
</dbReference>
<protein>
    <submittedName>
        <fullName evidence="2">Uncharacterized protein</fullName>
    </submittedName>
</protein>
<gene>
    <name evidence="2" type="ORF">BYL167_LOCUS66886</name>
</gene>
<feature type="region of interest" description="Disordered" evidence="1">
    <location>
        <begin position="44"/>
        <end position="72"/>
    </location>
</feature>